<evidence type="ECO:0000256" key="1">
    <source>
        <dbReference type="SAM" id="SignalP"/>
    </source>
</evidence>
<organism evidence="2 3">
    <name type="scientific">Tenacibaculum geojense</name>
    <dbReference type="NCBI Taxonomy" id="915352"/>
    <lineage>
        <taxon>Bacteria</taxon>
        <taxon>Pseudomonadati</taxon>
        <taxon>Bacteroidota</taxon>
        <taxon>Flavobacteriia</taxon>
        <taxon>Flavobacteriales</taxon>
        <taxon>Flavobacteriaceae</taxon>
        <taxon>Tenacibaculum</taxon>
    </lineage>
</organism>
<keyword evidence="1" id="KW-0732">Signal</keyword>
<protein>
    <recommendedName>
        <fullName evidence="4">Lipoprotein</fullName>
    </recommendedName>
</protein>
<keyword evidence="3" id="KW-1185">Reference proteome</keyword>
<dbReference type="EMBL" id="JBHTJR010000045">
    <property type="protein sequence ID" value="MFD0993135.1"/>
    <property type="molecule type" value="Genomic_DNA"/>
</dbReference>
<comment type="caution">
    <text evidence="2">The sequence shown here is derived from an EMBL/GenBank/DDBJ whole genome shotgun (WGS) entry which is preliminary data.</text>
</comment>
<dbReference type="Proteomes" id="UP001597062">
    <property type="component" value="Unassembled WGS sequence"/>
</dbReference>
<feature type="chain" id="PRO_5046007830" description="Lipoprotein" evidence="1">
    <location>
        <begin position="22"/>
        <end position="180"/>
    </location>
</feature>
<gene>
    <name evidence="2" type="ORF">ACFQ1U_07955</name>
</gene>
<feature type="signal peptide" evidence="1">
    <location>
        <begin position="1"/>
        <end position="21"/>
    </location>
</feature>
<accession>A0ABW3JRV0</accession>
<proteinExistence type="predicted"/>
<evidence type="ECO:0008006" key="4">
    <source>
        <dbReference type="Google" id="ProtNLM"/>
    </source>
</evidence>
<sequence length="180" mass="20660">MKTYSKFILFLLIGLCFSCVKDIDFNQAEDFEINPAVPVSLVKFDLVQTDFYDENNFPITIFEDEVVFTALDNSTAQEDLRRVLLNFEVLNEFNRNFRLEILFVDEADVATYDPITLVVDANNQNYTYEEDIIVSSNPSFLNSRKIRVTLTVLASGGSIDPNTPRRLEFKSAGTFYFTID</sequence>
<evidence type="ECO:0000313" key="2">
    <source>
        <dbReference type="EMBL" id="MFD0993135.1"/>
    </source>
</evidence>
<reference evidence="3" key="1">
    <citation type="journal article" date="2019" name="Int. J. Syst. Evol. Microbiol.">
        <title>The Global Catalogue of Microorganisms (GCM) 10K type strain sequencing project: providing services to taxonomists for standard genome sequencing and annotation.</title>
        <authorList>
            <consortium name="The Broad Institute Genomics Platform"/>
            <consortium name="The Broad Institute Genome Sequencing Center for Infectious Disease"/>
            <person name="Wu L."/>
            <person name="Ma J."/>
        </authorList>
    </citation>
    <scope>NUCLEOTIDE SEQUENCE [LARGE SCALE GENOMIC DNA]</scope>
    <source>
        <strain evidence="3">CCUG 60527</strain>
    </source>
</reference>
<evidence type="ECO:0000313" key="3">
    <source>
        <dbReference type="Proteomes" id="UP001597062"/>
    </source>
</evidence>
<name>A0ABW3JRV0_9FLAO</name>
<dbReference type="RefSeq" id="WP_386107082.1">
    <property type="nucleotide sequence ID" value="NZ_JBHTJR010000045.1"/>
</dbReference>